<gene>
    <name evidence="3" type="ORF">B6A10_13940</name>
</gene>
<dbReference type="SUPFAM" id="SSF49299">
    <property type="entry name" value="PKD domain"/>
    <property type="match status" value="1"/>
</dbReference>
<evidence type="ECO:0000256" key="1">
    <source>
        <dbReference type="SAM" id="SignalP"/>
    </source>
</evidence>
<dbReference type="InterPro" id="IPR013783">
    <property type="entry name" value="Ig-like_fold"/>
</dbReference>
<dbReference type="Proteomes" id="UP000661715">
    <property type="component" value="Unassembled WGS sequence"/>
</dbReference>
<dbReference type="Pfam" id="PF18911">
    <property type="entry name" value="PKD_4"/>
    <property type="match status" value="1"/>
</dbReference>
<organism evidence="3 4">
    <name type="scientific">Flavobacterium pokkalii</name>
    <dbReference type="NCBI Taxonomy" id="1940408"/>
    <lineage>
        <taxon>Bacteria</taxon>
        <taxon>Pseudomonadati</taxon>
        <taxon>Bacteroidota</taxon>
        <taxon>Flavobacteriia</taxon>
        <taxon>Flavobacteriales</taxon>
        <taxon>Flavobacteriaceae</taxon>
        <taxon>Flavobacterium</taxon>
    </lineage>
</organism>
<dbReference type="EMBL" id="NASZ01000025">
    <property type="protein sequence ID" value="MBD0726278.1"/>
    <property type="molecule type" value="Genomic_DNA"/>
</dbReference>
<reference evidence="3 4" key="1">
    <citation type="journal article" date="2020" name="Microbiol. Res.">
        <title>Flavobacterium pokkalii sp. nov., a novel plant growth promoting native rhizobacteria isolated from pokkali rice grown in coastal saline affected agricultural regions of southern India, Kerala.</title>
        <authorList>
            <person name="Menon R.R."/>
            <person name="Kumari S."/>
            <person name="Viver T."/>
            <person name="Rameshkumar N."/>
        </authorList>
    </citation>
    <scope>NUCLEOTIDE SEQUENCE [LARGE SCALE GENOMIC DNA]</scope>
    <source>
        <strain evidence="3 4">L1I52</strain>
    </source>
</reference>
<dbReference type="CDD" id="cd00146">
    <property type="entry name" value="PKD"/>
    <property type="match status" value="1"/>
</dbReference>
<keyword evidence="1" id="KW-0732">Signal</keyword>
<dbReference type="PROSITE" id="PS50093">
    <property type="entry name" value="PKD"/>
    <property type="match status" value="1"/>
</dbReference>
<dbReference type="SMART" id="SM00089">
    <property type="entry name" value="PKD"/>
    <property type="match status" value="1"/>
</dbReference>
<dbReference type="InterPro" id="IPR035986">
    <property type="entry name" value="PKD_dom_sf"/>
</dbReference>
<feature type="domain" description="PKD" evidence="2">
    <location>
        <begin position="192"/>
        <end position="266"/>
    </location>
</feature>
<feature type="chain" id="PRO_5047526336" description="PKD domain-containing protein" evidence="1">
    <location>
        <begin position="23"/>
        <end position="392"/>
    </location>
</feature>
<dbReference type="Gene3D" id="2.60.40.10">
    <property type="entry name" value="Immunoglobulins"/>
    <property type="match status" value="1"/>
</dbReference>
<dbReference type="InterPro" id="IPR000601">
    <property type="entry name" value="PKD_dom"/>
</dbReference>
<dbReference type="InterPro" id="IPR022409">
    <property type="entry name" value="PKD/Chitinase_dom"/>
</dbReference>
<evidence type="ECO:0000313" key="4">
    <source>
        <dbReference type="Proteomes" id="UP000661715"/>
    </source>
</evidence>
<protein>
    <recommendedName>
        <fullName evidence="2">PKD domain-containing protein</fullName>
    </recommendedName>
</protein>
<proteinExistence type="predicted"/>
<accession>A0ABR7UWQ0</accession>
<dbReference type="InterPro" id="IPR025667">
    <property type="entry name" value="SprB_repeat"/>
</dbReference>
<dbReference type="Pfam" id="PF13573">
    <property type="entry name" value="SprB"/>
    <property type="match status" value="1"/>
</dbReference>
<evidence type="ECO:0000313" key="3">
    <source>
        <dbReference type="EMBL" id="MBD0726278.1"/>
    </source>
</evidence>
<feature type="signal peptide" evidence="1">
    <location>
        <begin position="1"/>
        <end position="22"/>
    </location>
</feature>
<name>A0ABR7UWQ0_9FLAO</name>
<feature type="non-terminal residue" evidence="3">
    <location>
        <position position="392"/>
    </location>
</feature>
<comment type="caution">
    <text evidence="3">The sequence shown here is derived from an EMBL/GenBank/DDBJ whole genome shotgun (WGS) entry which is preliminary data.</text>
</comment>
<sequence length="392" mass="40425">MKKITFIRFLALLILLFSVANSYSQTNPSVTLPETSACTFSGCTANDLTITTAFIGKADGSPLDICNVGDATTAYLFLTVNTGPKYNIYVQFDLYWNDVKVNTTGKYTYAEPITGTQIPTIPINISQINFTCGGKLELRNIYVSWKTGGFSSTAASCASESVGSKCAQASSIPNIIVNTPLAVDFTYIPSCTGNTYQQVTFTNISTGGDGTLTYAWNFGTGASPATSTSSGPITVTYSSGGSKTVSLTVTDSDNDTDTETKSITVESCCTIAINSITKTNVTCNGASNGTVTATKTGGTGTITYDLLYSATSGGSFSPTGLPTNGDSNGVYTGLGVGFYKVKVTEANGCSVTSSEVEITQPAAALALGTSSKTDASCYGASTGSVTAGTVTN</sequence>
<evidence type="ECO:0000259" key="2">
    <source>
        <dbReference type="PROSITE" id="PS50093"/>
    </source>
</evidence>
<keyword evidence="4" id="KW-1185">Reference proteome</keyword>